<proteinExistence type="predicted"/>
<evidence type="ECO:0000313" key="14">
    <source>
        <dbReference type="EMBL" id="ETO91124.1"/>
    </source>
</evidence>
<feature type="transmembrane region" description="Helical" evidence="13">
    <location>
        <begin position="271"/>
        <end position="294"/>
    </location>
</feature>
<comment type="catalytic activity">
    <reaction evidence="12">
        <text>Fe(II)-heme o + 2 A + H2O = Fe(II)-heme a + 2 AH2</text>
        <dbReference type="Rhea" id="RHEA:63388"/>
        <dbReference type="ChEBI" id="CHEBI:13193"/>
        <dbReference type="ChEBI" id="CHEBI:15377"/>
        <dbReference type="ChEBI" id="CHEBI:17499"/>
        <dbReference type="ChEBI" id="CHEBI:60530"/>
        <dbReference type="ChEBI" id="CHEBI:61715"/>
        <dbReference type="EC" id="1.17.99.9"/>
    </reaction>
    <physiologicalReaction direction="left-to-right" evidence="12">
        <dbReference type="Rhea" id="RHEA:63389"/>
    </physiologicalReaction>
</comment>
<evidence type="ECO:0000256" key="11">
    <source>
        <dbReference type="ARBA" id="ARBA00044501"/>
    </source>
</evidence>
<organism evidence="14 15">
    <name type="scientific">Candidatus Xenolissoclinum pacificiensis L6</name>
    <dbReference type="NCBI Taxonomy" id="1401685"/>
    <lineage>
        <taxon>Bacteria</taxon>
        <taxon>Pseudomonadati</taxon>
        <taxon>Pseudomonadota</taxon>
        <taxon>Alphaproteobacteria</taxon>
        <taxon>Rickettsiales</taxon>
        <taxon>Anaplasmataceae</taxon>
        <taxon>Candidatus Xenolissoclinum</taxon>
    </lineage>
</organism>
<evidence type="ECO:0000256" key="1">
    <source>
        <dbReference type="ARBA" id="ARBA00001970"/>
    </source>
</evidence>
<evidence type="ECO:0000256" key="9">
    <source>
        <dbReference type="ARBA" id="ARBA00023133"/>
    </source>
</evidence>
<dbReference type="GO" id="GO:0006784">
    <property type="term" value="P:heme A biosynthetic process"/>
    <property type="evidence" value="ECO:0007669"/>
    <property type="project" value="InterPro"/>
</dbReference>
<feature type="transmembrane region" description="Helical" evidence="13">
    <location>
        <begin position="241"/>
        <end position="259"/>
    </location>
</feature>
<evidence type="ECO:0000256" key="3">
    <source>
        <dbReference type="ARBA" id="ARBA00022475"/>
    </source>
</evidence>
<dbReference type="PANTHER" id="PTHR23289">
    <property type="entry name" value="CYTOCHROME C OXIDASE ASSEMBLY PROTEIN COX15"/>
    <property type="match status" value="1"/>
</dbReference>
<dbReference type="InterPro" id="IPR003780">
    <property type="entry name" value="COX15/CtaA_fam"/>
</dbReference>
<evidence type="ECO:0000256" key="7">
    <source>
        <dbReference type="ARBA" id="ARBA00023002"/>
    </source>
</evidence>
<keyword evidence="10 13" id="KW-0472">Membrane</keyword>
<dbReference type="STRING" id="1401685.P857_610"/>
<comment type="pathway">
    <text evidence="11">Porphyrin-containing compound metabolism; heme A biosynthesis; heme A from heme O: step 1/1.</text>
</comment>
<evidence type="ECO:0000256" key="4">
    <source>
        <dbReference type="ARBA" id="ARBA00022692"/>
    </source>
</evidence>
<keyword evidence="15" id="KW-1185">Reference proteome</keyword>
<feature type="transmembrane region" description="Helical" evidence="13">
    <location>
        <begin position="300"/>
        <end position="321"/>
    </location>
</feature>
<evidence type="ECO:0000256" key="12">
    <source>
        <dbReference type="ARBA" id="ARBA00048044"/>
    </source>
</evidence>
<feature type="transmembrane region" description="Helical" evidence="13">
    <location>
        <begin position="85"/>
        <end position="107"/>
    </location>
</feature>
<name>W2UYW6_9RICK</name>
<comment type="subcellular location">
    <subcellularLocation>
        <location evidence="2">Membrane</location>
        <topology evidence="2">Multi-pass membrane protein</topology>
    </subcellularLocation>
</comment>
<evidence type="ECO:0000256" key="2">
    <source>
        <dbReference type="ARBA" id="ARBA00004141"/>
    </source>
</evidence>
<dbReference type="AlphaFoldDB" id="W2UYW6"/>
<feature type="transmembrane region" description="Helical" evidence="13">
    <location>
        <begin position="184"/>
        <end position="204"/>
    </location>
</feature>
<dbReference type="PANTHER" id="PTHR23289:SF2">
    <property type="entry name" value="CYTOCHROME C OXIDASE ASSEMBLY PROTEIN COX15 HOMOLOG"/>
    <property type="match status" value="1"/>
</dbReference>
<keyword evidence="5" id="KW-0479">Metal-binding</keyword>
<reference evidence="14 15" key="1">
    <citation type="journal article" date="2013" name="PLoS ONE">
        <title>Bacterial endosymbiosis in a chordate host: long-term co-evolution and conservation of secondary metabolism.</title>
        <authorList>
            <person name="Kwan J.C."/>
            <person name="Schmidt E.W."/>
        </authorList>
    </citation>
    <scope>NUCLEOTIDE SEQUENCE [LARGE SCALE GENOMIC DNA]</scope>
    <source>
        <strain evidence="15">L6</strain>
    </source>
</reference>
<keyword evidence="8" id="KW-0408">Iron</keyword>
<evidence type="ECO:0000256" key="13">
    <source>
        <dbReference type="SAM" id="Phobius"/>
    </source>
</evidence>
<evidence type="ECO:0000256" key="10">
    <source>
        <dbReference type="ARBA" id="ARBA00023136"/>
    </source>
</evidence>
<keyword evidence="4 13" id="KW-0812">Transmembrane</keyword>
<keyword evidence="6 13" id="KW-1133">Transmembrane helix</keyword>
<dbReference type="GO" id="GO:0046872">
    <property type="term" value="F:metal ion binding"/>
    <property type="evidence" value="ECO:0007669"/>
    <property type="project" value="UniProtKB-KW"/>
</dbReference>
<dbReference type="PATRIC" id="fig|1401685.3.peg.747"/>
<keyword evidence="9" id="KW-0350">Heme biosynthesis</keyword>
<keyword evidence="7" id="KW-0560">Oxidoreductase</keyword>
<evidence type="ECO:0000256" key="5">
    <source>
        <dbReference type="ARBA" id="ARBA00022723"/>
    </source>
</evidence>
<dbReference type="Pfam" id="PF02628">
    <property type="entry name" value="COX15-CtaA"/>
    <property type="match status" value="1"/>
</dbReference>
<dbReference type="InterPro" id="IPR023754">
    <property type="entry name" value="HemeA_Synthase_type2"/>
</dbReference>
<feature type="transmembrane region" description="Helical" evidence="13">
    <location>
        <begin position="149"/>
        <end position="172"/>
    </location>
</feature>
<evidence type="ECO:0000256" key="8">
    <source>
        <dbReference type="ARBA" id="ARBA00023004"/>
    </source>
</evidence>
<accession>W2UYW6</accession>
<feature type="transmembrane region" description="Helical" evidence="13">
    <location>
        <begin position="7"/>
        <end position="27"/>
    </location>
</feature>
<protein>
    <submittedName>
        <fullName evidence="14">Heme A synthase</fullName>
    </submittedName>
</protein>
<dbReference type="GO" id="GO:0016653">
    <property type="term" value="F:oxidoreductase activity, acting on NAD(P)H, heme protein as acceptor"/>
    <property type="evidence" value="ECO:0007669"/>
    <property type="project" value="TreeGrafter"/>
</dbReference>
<dbReference type="EMBL" id="AXCJ01000008">
    <property type="protein sequence ID" value="ETO91124.1"/>
    <property type="molecule type" value="Genomic_DNA"/>
</dbReference>
<feature type="transmembrane region" description="Helical" evidence="13">
    <location>
        <begin position="119"/>
        <end position="137"/>
    </location>
</feature>
<keyword evidence="3" id="KW-1003">Cell membrane</keyword>
<dbReference type="Proteomes" id="UP000018951">
    <property type="component" value="Unassembled WGS sequence"/>
</dbReference>
<dbReference type="GO" id="GO:0120547">
    <property type="term" value="F:heme A synthase activity"/>
    <property type="evidence" value="ECO:0007669"/>
    <property type="project" value="UniProtKB-EC"/>
</dbReference>
<comment type="caution">
    <text evidence="14">The sequence shown here is derived from an EMBL/GenBank/DDBJ whole genome shotgun (WGS) entry which is preliminary data.</text>
</comment>
<evidence type="ECO:0000313" key="15">
    <source>
        <dbReference type="Proteomes" id="UP000018951"/>
    </source>
</evidence>
<evidence type="ECO:0000256" key="6">
    <source>
        <dbReference type="ARBA" id="ARBA00022989"/>
    </source>
</evidence>
<dbReference type="GO" id="GO:0016020">
    <property type="term" value="C:membrane"/>
    <property type="evidence" value="ECO:0007669"/>
    <property type="project" value="UniProtKB-SubCell"/>
</dbReference>
<comment type="cofactor">
    <cofactor evidence="1">
        <name>heme b</name>
        <dbReference type="ChEBI" id="CHEBI:60344"/>
    </cofactor>
</comment>
<gene>
    <name evidence="14" type="primary">ctaA</name>
    <name evidence="14" type="ORF">P857_610</name>
</gene>
<sequence>MQKVHFWFYIYCITVMLIVSIGGYTRLSGAGLSITEWKPISGIMPPISKAQWEHKFELYKKSPEFIYKNFFITLKEFKKIFYIEYIHRVVGRLSGIIVLVSSIYLYFTKQLSKFNIKSLLLVLGFGGIQAIIGWFMVKSGLKEEPNVSHLMLALHLFIASIIFSILVVNITKDFHWFVYRERKIYIYSVLCLITTYIQIIYGAFTAGTHAGLLYPSFPLMDGHFLPNELGNIIQSPGSIMLIHRILAFVILMLAILIRYNTPKELIFARKICNILLISVFTQITLGIVTLLSYINISVALVHQIGAFIVLSCNLIITSSYARKHN</sequence>